<proteinExistence type="predicted"/>
<feature type="compositionally biased region" description="Polar residues" evidence="1">
    <location>
        <begin position="26"/>
        <end position="44"/>
    </location>
</feature>
<gene>
    <name evidence="2" type="ORF">SAMN05660841_04085</name>
</gene>
<keyword evidence="3" id="KW-1185">Reference proteome</keyword>
<reference evidence="3" key="1">
    <citation type="submission" date="2017-02" db="EMBL/GenBank/DDBJ databases">
        <authorList>
            <person name="Varghese N."/>
            <person name="Submissions S."/>
        </authorList>
    </citation>
    <scope>NUCLEOTIDE SEQUENCE [LARGE SCALE GENOMIC DNA]</scope>
    <source>
        <strain evidence="3">DSM 24091</strain>
    </source>
</reference>
<name>A0A1T5GI71_9SPHI</name>
<dbReference type="AlphaFoldDB" id="A0A1T5GI71"/>
<accession>A0A1T5GI71</accession>
<evidence type="ECO:0000313" key="3">
    <source>
        <dbReference type="Proteomes" id="UP000190150"/>
    </source>
</evidence>
<dbReference type="RefSeq" id="WP_079645724.1">
    <property type="nucleotide sequence ID" value="NZ_FUZF01000026.1"/>
</dbReference>
<organism evidence="2 3">
    <name type="scientific">Sphingobacterium nematocida</name>
    <dbReference type="NCBI Taxonomy" id="1513896"/>
    <lineage>
        <taxon>Bacteria</taxon>
        <taxon>Pseudomonadati</taxon>
        <taxon>Bacteroidota</taxon>
        <taxon>Sphingobacteriia</taxon>
        <taxon>Sphingobacteriales</taxon>
        <taxon>Sphingobacteriaceae</taxon>
        <taxon>Sphingobacterium</taxon>
    </lineage>
</organism>
<evidence type="ECO:0000313" key="2">
    <source>
        <dbReference type="EMBL" id="SKC08027.1"/>
    </source>
</evidence>
<protein>
    <submittedName>
        <fullName evidence="2">Uncharacterized protein</fullName>
    </submittedName>
</protein>
<feature type="region of interest" description="Disordered" evidence="1">
    <location>
        <begin position="26"/>
        <end position="53"/>
    </location>
</feature>
<dbReference type="Proteomes" id="UP000190150">
    <property type="component" value="Unassembled WGS sequence"/>
</dbReference>
<sequence length="208" mass="23661">MKIKTLTFLFTVFLFYNTSCNSKQNPIDNQESYSDISDNSQGDYSHNDDESDGYEDGTYCAEVEYYNPSTGTRNTYSLDVEVENGELTVIRWPNGGWLDESHFSPEDISSGECEFTSDKGYHYTVTLGDSGGCTYTDDDKVRRDLNNDIQAVTCPKCGDNKDSYNEYCYSCKRQIEDEEENTCSRCGNYEYGVYGGLCSSCRRNDDEM</sequence>
<dbReference type="EMBL" id="FUZF01000026">
    <property type="protein sequence ID" value="SKC08027.1"/>
    <property type="molecule type" value="Genomic_DNA"/>
</dbReference>
<evidence type="ECO:0000256" key="1">
    <source>
        <dbReference type="SAM" id="MobiDB-lite"/>
    </source>
</evidence>